<accession>A0A917ZQ64</accession>
<evidence type="ECO:0000313" key="3">
    <source>
        <dbReference type="EMBL" id="GGO89352.1"/>
    </source>
</evidence>
<dbReference type="Gene3D" id="3.40.50.1820">
    <property type="entry name" value="alpha/beta hydrolase"/>
    <property type="match status" value="1"/>
</dbReference>
<keyword evidence="2" id="KW-0472">Membrane</keyword>
<gene>
    <name evidence="3" type="ORF">GCM10012280_32260</name>
</gene>
<feature type="compositionally biased region" description="Low complexity" evidence="1">
    <location>
        <begin position="105"/>
        <end position="114"/>
    </location>
</feature>
<sequence length="403" mass="42214">MVDTVLLLVLLLLSGWLLLTLLRSALRRWQMERSGLVYELPANYRAALLRLAAAAAVLAVTTGTAVAVVTRNLSRPGPVVAAPATTGSPSHTHRPANDDAEPHRAAPATRAPRTIGHPARGTLQRLPGTRAEVWLPAVYSSRTGNALAYPVVIAHIPVSAATELFEAFDRYTLRGLSHPFIVAVAPDCGPVEPSTGQGPTAGETAIDKTAMYKAAAGETAVDKSAVGKTSTDKTSTDKTATDKTATDKTAMGKTAVGKESVDKTGDEALERALEAHYRVLRGRTGRAVLGLDTTGPCALASVLRHPDRFRAAAAISSSRGGQAAGLPVSAPPAASDRHLALLSATTDTAARRAAYQLRAKLAPFADTRIVDSIGGTGAADVRRHLFAVASQYLTEQLGPPQRR</sequence>
<reference evidence="3" key="2">
    <citation type="submission" date="2020-09" db="EMBL/GenBank/DDBJ databases">
        <authorList>
            <person name="Sun Q."/>
            <person name="Zhou Y."/>
        </authorList>
    </citation>
    <scope>NUCLEOTIDE SEQUENCE</scope>
    <source>
        <strain evidence="3">CGMCC 4.7201</strain>
    </source>
</reference>
<evidence type="ECO:0000256" key="2">
    <source>
        <dbReference type="SAM" id="Phobius"/>
    </source>
</evidence>
<dbReference type="Proteomes" id="UP000641932">
    <property type="component" value="Unassembled WGS sequence"/>
</dbReference>
<keyword evidence="4" id="KW-1185">Reference proteome</keyword>
<proteinExistence type="predicted"/>
<feature type="transmembrane region" description="Helical" evidence="2">
    <location>
        <begin position="48"/>
        <end position="69"/>
    </location>
</feature>
<dbReference type="InterPro" id="IPR029058">
    <property type="entry name" value="AB_hydrolase_fold"/>
</dbReference>
<reference evidence="3" key="1">
    <citation type="journal article" date="2014" name="Int. J. Syst. Evol. Microbiol.">
        <title>Complete genome sequence of Corynebacterium casei LMG S-19264T (=DSM 44701T), isolated from a smear-ripened cheese.</title>
        <authorList>
            <consortium name="US DOE Joint Genome Institute (JGI-PGF)"/>
            <person name="Walter F."/>
            <person name="Albersmeier A."/>
            <person name="Kalinowski J."/>
            <person name="Ruckert C."/>
        </authorList>
    </citation>
    <scope>NUCLEOTIDE SEQUENCE</scope>
    <source>
        <strain evidence="3">CGMCC 4.7201</strain>
    </source>
</reference>
<dbReference type="RefSeq" id="WP_189132374.1">
    <property type="nucleotide sequence ID" value="NZ_BMMS01000013.1"/>
</dbReference>
<name>A0A917ZQ64_9ACTN</name>
<feature type="compositionally biased region" description="Basic and acidic residues" evidence="1">
    <location>
        <begin position="95"/>
        <end position="104"/>
    </location>
</feature>
<organism evidence="3 4">
    <name type="scientific">Wenjunlia tyrosinilytica</name>
    <dbReference type="NCBI Taxonomy" id="1544741"/>
    <lineage>
        <taxon>Bacteria</taxon>
        <taxon>Bacillati</taxon>
        <taxon>Actinomycetota</taxon>
        <taxon>Actinomycetes</taxon>
        <taxon>Kitasatosporales</taxon>
        <taxon>Streptomycetaceae</taxon>
        <taxon>Wenjunlia</taxon>
    </lineage>
</organism>
<keyword evidence="2" id="KW-1133">Transmembrane helix</keyword>
<evidence type="ECO:0000256" key="1">
    <source>
        <dbReference type="SAM" id="MobiDB-lite"/>
    </source>
</evidence>
<comment type="caution">
    <text evidence="3">The sequence shown here is derived from an EMBL/GenBank/DDBJ whole genome shotgun (WGS) entry which is preliminary data.</text>
</comment>
<dbReference type="SUPFAM" id="SSF53474">
    <property type="entry name" value="alpha/beta-Hydrolases"/>
    <property type="match status" value="1"/>
</dbReference>
<dbReference type="AlphaFoldDB" id="A0A917ZQ64"/>
<dbReference type="EMBL" id="BMMS01000013">
    <property type="protein sequence ID" value="GGO89352.1"/>
    <property type="molecule type" value="Genomic_DNA"/>
</dbReference>
<keyword evidence="2" id="KW-0812">Transmembrane</keyword>
<feature type="region of interest" description="Disordered" evidence="1">
    <location>
        <begin position="78"/>
        <end position="122"/>
    </location>
</feature>
<protein>
    <submittedName>
        <fullName evidence="3">Uncharacterized protein</fullName>
    </submittedName>
</protein>
<feature type="compositionally biased region" description="Basic and acidic residues" evidence="1">
    <location>
        <begin position="230"/>
        <end position="246"/>
    </location>
</feature>
<feature type="region of interest" description="Disordered" evidence="1">
    <location>
        <begin position="222"/>
        <end position="262"/>
    </location>
</feature>
<evidence type="ECO:0000313" key="4">
    <source>
        <dbReference type="Proteomes" id="UP000641932"/>
    </source>
</evidence>